<dbReference type="EMBL" id="SZYD01000005">
    <property type="protein sequence ID" value="KAD6119092.1"/>
    <property type="molecule type" value="Genomic_DNA"/>
</dbReference>
<accession>A0A5N6PC44</accession>
<name>A0A5N6PC44_9ASTR</name>
<evidence type="ECO:0000313" key="2">
    <source>
        <dbReference type="Proteomes" id="UP000326396"/>
    </source>
</evidence>
<sequence>MEDQKINDFCEGVDDSMMNPALVFDQEDREGPHNDDREGSCVESLRILVNDFNVGVEGSPIEIKRKEAVSKSKKLMRRKNKNSFDKHICLYCDRPSSFREICKSRILNSEFVVYGMEELGRKQTWFVGVERRTHCWANKKSLHQSI</sequence>
<reference evidence="1 2" key="1">
    <citation type="submission" date="2019-05" db="EMBL/GenBank/DDBJ databases">
        <title>Mikania micrantha, genome provides insights into the molecular mechanism of rapid growth.</title>
        <authorList>
            <person name="Liu B."/>
        </authorList>
    </citation>
    <scope>NUCLEOTIDE SEQUENCE [LARGE SCALE GENOMIC DNA]</scope>
    <source>
        <strain evidence="1">NLD-2019</strain>
        <tissue evidence="1">Leaf</tissue>
    </source>
</reference>
<gene>
    <name evidence="1" type="ORF">E3N88_10363</name>
</gene>
<organism evidence="1 2">
    <name type="scientific">Mikania micrantha</name>
    <name type="common">bitter vine</name>
    <dbReference type="NCBI Taxonomy" id="192012"/>
    <lineage>
        <taxon>Eukaryota</taxon>
        <taxon>Viridiplantae</taxon>
        <taxon>Streptophyta</taxon>
        <taxon>Embryophyta</taxon>
        <taxon>Tracheophyta</taxon>
        <taxon>Spermatophyta</taxon>
        <taxon>Magnoliopsida</taxon>
        <taxon>eudicotyledons</taxon>
        <taxon>Gunneridae</taxon>
        <taxon>Pentapetalae</taxon>
        <taxon>asterids</taxon>
        <taxon>campanulids</taxon>
        <taxon>Asterales</taxon>
        <taxon>Asteraceae</taxon>
        <taxon>Asteroideae</taxon>
        <taxon>Heliantheae alliance</taxon>
        <taxon>Eupatorieae</taxon>
        <taxon>Mikania</taxon>
    </lineage>
</organism>
<keyword evidence="2" id="KW-1185">Reference proteome</keyword>
<protein>
    <submittedName>
        <fullName evidence="1">Uncharacterized protein</fullName>
    </submittedName>
</protein>
<proteinExistence type="predicted"/>
<dbReference type="AlphaFoldDB" id="A0A5N6PC44"/>
<comment type="caution">
    <text evidence="1">The sequence shown here is derived from an EMBL/GenBank/DDBJ whole genome shotgun (WGS) entry which is preliminary data.</text>
</comment>
<evidence type="ECO:0000313" key="1">
    <source>
        <dbReference type="EMBL" id="KAD6119092.1"/>
    </source>
</evidence>
<dbReference type="Proteomes" id="UP000326396">
    <property type="component" value="Linkage Group LG13"/>
</dbReference>